<gene>
    <name evidence="2" type="ORF">SAMN04488104_103210</name>
</gene>
<protein>
    <submittedName>
        <fullName evidence="2">Alpha/beta hydrolase fold</fullName>
    </submittedName>
</protein>
<dbReference type="Pfam" id="PF00561">
    <property type="entry name" value="Abhydrolase_1"/>
    <property type="match status" value="1"/>
</dbReference>
<dbReference type="EMBL" id="FNAC01000032">
    <property type="protein sequence ID" value="SDD47858.1"/>
    <property type="molecule type" value="Genomic_DNA"/>
</dbReference>
<dbReference type="Proteomes" id="UP000199060">
    <property type="component" value="Unassembled WGS sequence"/>
</dbReference>
<dbReference type="InterPro" id="IPR000073">
    <property type="entry name" value="AB_hydrolase_1"/>
</dbReference>
<dbReference type="GO" id="GO:0016787">
    <property type="term" value="F:hydrolase activity"/>
    <property type="evidence" value="ECO:0007669"/>
    <property type="project" value="UniProtKB-KW"/>
</dbReference>
<dbReference type="PANTHER" id="PTHR46438:SF11">
    <property type="entry name" value="LIPASE-RELATED"/>
    <property type="match status" value="1"/>
</dbReference>
<keyword evidence="2" id="KW-0378">Hydrolase</keyword>
<evidence type="ECO:0000313" key="3">
    <source>
        <dbReference type="Proteomes" id="UP000199060"/>
    </source>
</evidence>
<accession>A0A1G6V2V0</accession>
<proteinExistence type="predicted"/>
<dbReference type="AlphaFoldDB" id="A0A1G6V2V0"/>
<sequence length="363" mass="40653">MKAVVSLTSIFFIVFLPLFSQELTTVSFSERFINVQGNNIHYLDFGGGGLPVILIPSGTWTAETYAEFGPSLTENNQVLAITKPGYGKSEGDQYDVPSQGDYLIDFLDALKLEKAVFIGNSSATAEMTYLAENYPNRISGVVYLSGLSTPWVWEVMDEKDPNQTNKMYARSAYSEDPIDELNEDGKQVNSKKNKAEEILEARSGYRPKHFIGDYSIDVLALFFTNKDGRLGYEKDVAALLVAGSPLMDEVRQSFPPSPLREDLERRVTDSEYRAAQFDRMHDSTARAFFYKLAADTVLQREVLDFQIKTVYPALIAAQDRMKNAFGANAELVKLDTPIVVDYAYRDAPDLILGDIKKFLKGID</sequence>
<feature type="domain" description="AB hydrolase-1" evidence="1">
    <location>
        <begin position="51"/>
        <end position="169"/>
    </location>
</feature>
<dbReference type="Gene3D" id="3.40.50.1820">
    <property type="entry name" value="alpha/beta hydrolase"/>
    <property type="match status" value="1"/>
</dbReference>
<dbReference type="InterPro" id="IPR029058">
    <property type="entry name" value="AB_hydrolase_fold"/>
</dbReference>
<dbReference type="STRING" id="686796.SAMN04488104_103210"/>
<evidence type="ECO:0000313" key="2">
    <source>
        <dbReference type="EMBL" id="SDD47858.1"/>
    </source>
</evidence>
<dbReference type="PANTHER" id="PTHR46438">
    <property type="entry name" value="ALPHA/BETA-HYDROLASES SUPERFAMILY PROTEIN"/>
    <property type="match status" value="1"/>
</dbReference>
<name>A0A1G6V2V0_9BACT</name>
<evidence type="ECO:0000259" key="1">
    <source>
        <dbReference type="Pfam" id="PF00561"/>
    </source>
</evidence>
<reference evidence="3" key="1">
    <citation type="submission" date="2016-10" db="EMBL/GenBank/DDBJ databases">
        <authorList>
            <person name="Varghese N."/>
            <person name="Submissions S."/>
        </authorList>
    </citation>
    <scope>NUCLEOTIDE SEQUENCE [LARGE SCALE GENOMIC DNA]</scope>
    <source>
        <strain evidence="3">DSM 23095</strain>
    </source>
</reference>
<dbReference type="RefSeq" id="WP_087940412.1">
    <property type="nucleotide sequence ID" value="NZ_FNAC01000032.1"/>
</dbReference>
<organism evidence="2 3">
    <name type="scientific">Algoriphagus faecimaris</name>
    <dbReference type="NCBI Taxonomy" id="686796"/>
    <lineage>
        <taxon>Bacteria</taxon>
        <taxon>Pseudomonadati</taxon>
        <taxon>Bacteroidota</taxon>
        <taxon>Cytophagia</taxon>
        <taxon>Cytophagales</taxon>
        <taxon>Cyclobacteriaceae</taxon>
        <taxon>Algoriphagus</taxon>
    </lineage>
</organism>
<dbReference type="OrthoDB" id="9773293at2"/>
<keyword evidence="3" id="KW-1185">Reference proteome</keyword>
<dbReference type="SUPFAM" id="SSF53474">
    <property type="entry name" value="alpha/beta-Hydrolases"/>
    <property type="match status" value="1"/>
</dbReference>